<protein>
    <submittedName>
        <fullName evidence="4">Otud3 protein</fullName>
    </submittedName>
</protein>
<dbReference type="Gene3D" id="3.60.10.10">
    <property type="entry name" value="Endonuclease/exonuclease/phosphatase"/>
    <property type="match status" value="1"/>
</dbReference>
<feature type="compositionally biased region" description="Basic and acidic residues" evidence="1">
    <location>
        <begin position="403"/>
        <end position="417"/>
    </location>
</feature>
<proteinExistence type="predicted"/>
<dbReference type="Proteomes" id="UP000601435">
    <property type="component" value="Unassembled WGS sequence"/>
</dbReference>
<dbReference type="PROSITE" id="PS50802">
    <property type="entry name" value="OTU"/>
    <property type="match status" value="1"/>
</dbReference>
<gene>
    <name evidence="4" type="primary">Otud3</name>
    <name evidence="4" type="ORF">SNEC2469_LOCUS16753</name>
</gene>
<dbReference type="InterPro" id="IPR036691">
    <property type="entry name" value="Endo/exonu/phosph_ase_sf"/>
</dbReference>
<dbReference type="PANTHER" id="PTHR19446">
    <property type="entry name" value="REVERSE TRANSCRIPTASES"/>
    <property type="match status" value="1"/>
</dbReference>
<feature type="domain" description="OTU" evidence="2">
    <location>
        <begin position="855"/>
        <end position="993"/>
    </location>
</feature>
<sequence length="1770" mass="193445">MPGIACGPLRPAIAWFHGGARDGKQTETSECRNGPALGALSPGRPQNLNSCWNADAFDDDCCDFAFLEGAVLESSADAPFQDFHVDQSDFDGDYICGGRGRERPRGPKKSWLKHDAGADCRLCGAECCQGASIDDADLDGDYTGEGCGRVWSQDPKKSRPEPAAGADSKLRGAKGFQGLYFGDTDPDGDVTCEDCGQEWSQDPRKSWSEQVIGADSKLCDANGSQGLFLGDTDPDGDITCEDSGQEWSQDPRKSESEQVIGAASDLTCCACIQGFSAAFGDSMGGLISGSSGQEWSKDPGISKRMLMRSSSGDGGGQYFDLLGVILPKVDSWPPGGPHATAMLAMAGAAFDGDLRGFDDVADGGQSFLHFPMVGKLFGTLLDFLEGRCRVPVSAVVPPAGDDKLVDDAAGKGDDGKGKGQHKGKGKGHGQPPASNDWNSPLIMFSDFAAKFEAADAKVCFEAVVHCTAAEIAIARRILGASSREYSTLLVAVDLSKKQLLEHALSKEAGVKQAIPGKVGAMIKFREGLAVQCTSSGKGAPQPKHIGSSHRVEAKETGVLFVKVPQAFVSKDQWSAFIKNPRHAIAAWASRRHVQLTDSWKWSEEKLGNNATQIFGIIRAPKADLPTLLGCAGVGVFTFPPSGQKERVTIEWIDRLPKESDKDYFARAHRAQSIGLACHGVRLGWKKPITEATRFSRVWQLNGCPRHWDMVQAAGVVEASFHEVKMIRQSVRGSEKSFLFRGAAKAGADCDLLPIAAEDGDDGQLMLWACLAPARPEQVRQKRLRGGSLPFVEAQAAPFTPVTKTIDATPGDSQESRDMDTSSAGDAKGSETAEKKKEEGNAKRAKIALREVPAQCSVHAVPRDGNCLYHSFSAILQWANKESTAINHLDLRARVADHIERHTADYEPAWTADGKPGPDGSALQDWDTFVQQVAMPGKYSGEVELKALCRLFSIRVVLFPADPRWHVCAYGKAKQRKVGAIYFHDKHFDFLKPDEAKYPKEIVSVVTDSNGGFLVGGISEACESTFEEQDLYAYHGQRGWHFCSVYGVDRAGCALGREHAVMMSPLLAFRYNAQVGKQLQRKPDIVAGCFSSFLAVQGLFLPVRELFENSRCSAEAKAAGVSRVAVFLKDGLCKTALISRIPLKPAHGCKHPVLVASVYLQSGKADQANAQAVDCIMEAANAGRRTLVLGDWNLTQEEGEIAAMIHSGTIHPCDAVAKGLVLPPTGPVYNGTRRRRIDYGVTLGDLFASFVEQCPELLTTSLSDHLAVEYGFDLAAPAALRAPPRRCTYLPERPAQDTEFSLEDEKAFHELLEAQDLDGAWAMASDVAENLLFEPASSRKVRCRSEEWQPVAPRSRPSQGAELDGSRGLRALRRLLQKLQLCNMRPWDSPLHRRTASACVHVRALLPQLPYLQCGTAEAVAAVSGLVDTLTKSEREVHLERWRQRTAVDESVVRSYVKRRADELLAWEQAPPDAAKVEDGWHPAQAVCEQAQLWAAKWQRPFNPDLSMIDGVLAEVPRPAAQTLSFEVTAEALRESMQVMRSKTGGADGWMPRDLLLLPMAWYRWAAALWAAILRLGRVPSSWRKARVVLLWKPQKRTRPITLLNAVWRAGARCLQHQLRPWVESWRDHGDVGGVFDMSVQSALMQVQQAFRRRASHFLQMDVSAYFDTINHITLRRTLEHLRFPSDLLELLCSFYTKSQRIFSMSGVLSDQWTDVTTGIPQGCPLSPVLSAAIAHVWRCYCTGGPVQGQVSGIAYIDDRSLWLHEKCDLE</sequence>
<dbReference type="EMBL" id="CAJNJA010027333">
    <property type="protein sequence ID" value="CAE7573900.1"/>
    <property type="molecule type" value="Genomic_DNA"/>
</dbReference>
<evidence type="ECO:0000313" key="4">
    <source>
        <dbReference type="EMBL" id="CAE7573900.1"/>
    </source>
</evidence>
<dbReference type="Pfam" id="PF02338">
    <property type="entry name" value="OTU"/>
    <property type="match status" value="1"/>
</dbReference>
<dbReference type="OrthoDB" id="417963at2759"/>
<organism evidence="4 5">
    <name type="scientific">Symbiodinium necroappetens</name>
    <dbReference type="NCBI Taxonomy" id="1628268"/>
    <lineage>
        <taxon>Eukaryota</taxon>
        <taxon>Sar</taxon>
        <taxon>Alveolata</taxon>
        <taxon>Dinophyceae</taxon>
        <taxon>Suessiales</taxon>
        <taxon>Symbiodiniaceae</taxon>
        <taxon>Symbiodinium</taxon>
    </lineage>
</organism>
<dbReference type="PROSITE" id="PS50878">
    <property type="entry name" value="RT_POL"/>
    <property type="match status" value="1"/>
</dbReference>
<dbReference type="SUPFAM" id="SSF56672">
    <property type="entry name" value="DNA/RNA polymerases"/>
    <property type="match status" value="1"/>
</dbReference>
<dbReference type="InterPro" id="IPR038765">
    <property type="entry name" value="Papain-like_cys_pep_sf"/>
</dbReference>
<feature type="non-terminal residue" evidence="4">
    <location>
        <position position="1"/>
    </location>
</feature>
<feature type="region of interest" description="Disordered" evidence="1">
    <location>
        <begin position="149"/>
        <end position="169"/>
    </location>
</feature>
<feature type="region of interest" description="Disordered" evidence="1">
    <location>
        <begin position="403"/>
        <end position="436"/>
    </location>
</feature>
<comment type="caution">
    <text evidence="4">The sequence shown here is derived from an EMBL/GenBank/DDBJ whole genome shotgun (WGS) entry which is preliminary data.</text>
</comment>
<evidence type="ECO:0000259" key="3">
    <source>
        <dbReference type="PROSITE" id="PS50878"/>
    </source>
</evidence>
<feature type="compositionally biased region" description="Basic residues" evidence="1">
    <location>
        <begin position="418"/>
        <end position="427"/>
    </location>
</feature>
<feature type="region of interest" description="Disordered" evidence="1">
    <location>
        <begin position="801"/>
        <end position="841"/>
    </location>
</feature>
<name>A0A812UEY0_9DINO</name>
<feature type="domain" description="Reverse transcriptase" evidence="3">
    <location>
        <begin position="1571"/>
        <end position="1770"/>
    </location>
</feature>
<dbReference type="SUPFAM" id="SSF54001">
    <property type="entry name" value="Cysteine proteinases"/>
    <property type="match status" value="1"/>
</dbReference>
<dbReference type="Gene3D" id="3.90.70.80">
    <property type="match status" value="1"/>
</dbReference>
<dbReference type="InterPro" id="IPR000477">
    <property type="entry name" value="RT_dom"/>
</dbReference>
<dbReference type="Pfam" id="PF00078">
    <property type="entry name" value="RVT_1"/>
    <property type="match status" value="1"/>
</dbReference>
<reference evidence="4" key="1">
    <citation type="submission" date="2021-02" db="EMBL/GenBank/DDBJ databases">
        <authorList>
            <person name="Dougan E. K."/>
            <person name="Rhodes N."/>
            <person name="Thang M."/>
            <person name="Chan C."/>
        </authorList>
    </citation>
    <scope>NUCLEOTIDE SEQUENCE</scope>
</reference>
<keyword evidence="5" id="KW-1185">Reference proteome</keyword>
<dbReference type="InterPro" id="IPR003323">
    <property type="entry name" value="OTU_dom"/>
</dbReference>
<dbReference type="SUPFAM" id="SSF56219">
    <property type="entry name" value="DNase I-like"/>
    <property type="match status" value="1"/>
</dbReference>
<evidence type="ECO:0000256" key="1">
    <source>
        <dbReference type="SAM" id="MobiDB-lite"/>
    </source>
</evidence>
<feature type="compositionally biased region" description="Basic and acidic residues" evidence="1">
    <location>
        <begin position="827"/>
        <end position="841"/>
    </location>
</feature>
<accession>A0A812UEY0</accession>
<dbReference type="CDD" id="cd22744">
    <property type="entry name" value="OTU"/>
    <property type="match status" value="1"/>
</dbReference>
<evidence type="ECO:0000259" key="2">
    <source>
        <dbReference type="PROSITE" id="PS50802"/>
    </source>
</evidence>
<evidence type="ECO:0000313" key="5">
    <source>
        <dbReference type="Proteomes" id="UP000601435"/>
    </source>
</evidence>
<dbReference type="InterPro" id="IPR043502">
    <property type="entry name" value="DNA/RNA_pol_sf"/>
</dbReference>